<keyword evidence="2" id="KW-1133">Transmembrane helix</keyword>
<dbReference type="Proteomes" id="UP000050465">
    <property type="component" value="Unassembled WGS sequence"/>
</dbReference>
<evidence type="ECO:0000256" key="1">
    <source>
        <dbReference type="SAM" id="MobiDB-lite"/>
    </source>
</evidence>
<dbReference type="EMBL" id="LJZR01000026">
    <property type="protein sequence ID" value="KPQ33873.1"/>
    <property type="molecule type" value="Genomic_DNA"/>
</dbReference>
<feature type="compositionally biased region" description="Low complexity" evidence="1">
    <location>
        <begin position="176"/>
        <end position="186"/>
    </location>
</feature>
<gene>
    <name evidence="3" type="ORF">HLUCCA11_17105</name>
</gene>
<keyword evidence="2" id="KW-0472">Membrane</keyword>
<comment type="caution">
    <text evidence="3">The sequence shown here is derived from an EMBL/GenBank/DDBJ whole genome shotgun (WGS) entry which is preliminary data.</text>
</comment>
<keyword evidence="2" id="KW-0812">Transmembrane</keyword>
<protein>
    <submittedName>
        <fullName evidence="3">Ca2+ regulator and membrane fusion protein Fig1</fullName>
    </submittedName>
</protein>
<sequence>MTLQNLYALIYDYKSAVILVILLLPWISLGICVAIPGDKEEPFVLNFNLLMAVLSLLMAVGYIWYMSKTGNWDTAVLETDILLMAAPLYYVGVSLWITRKRLPLAKLAVYRTVQGLALVGAGYLGLTWIASKIRLLIFSYLPIQVLLLLILGLIGVAYMGYLKLTGKTENNATHRASSGSSSPAAGQNRPVRPDMSIDDELEALRRDLKE</sequence>
<evidence type="ECO:0000313" key="4">
    <source>
        <dbReference type="Proteomes" id="UP000050465"/>
    </source>
</evidence>
<feature type="region of interest" description="Disordered" evidence="1">
    <location>
        <begin position="172"/>
        <end position="198"/>
    </location>
</feature>
<name>A0A0P8DCM0_9CYAN</name>
<reference evidence="3 4" key="1">
    <citation type="submission" date="2015-09" db="EMBL/GenBank/DDBJ databases">
        <title>Identification and resolution of microdiversity through metagenomic sequencing of parallel consortia.</title>
        <authorList>
            <person name="Nelson W.C."/>
            <person name="Romine M.F."/>
            <person name="Lindemann S.R."/>
        </authorList>
    </citation>
    <scope>NUCLEOTIDE SEQUENCE [LARGE SCALE GENOMIC DNA]</scope>
    <source>
        <strain evidence="3">Ana</strain>
    </source>
</reference>
<proteinExistence type="predicted"/>
<feature type="transmembrane region" description="Helical" evidence="2">
    <location>
        <begin position="43"/>
        <end position="65"/>
    </location>
</feature>
<feature type="transmembrane region" description="Helical" evidence="2">
    <location>
        <begin position="109"/>
        <end position="131"/>
    </location>
</feature>
<dbReference type="AlphaFoldDB" id="A0A0P8DCM0"/>
<evidence type="ECO:0000313" key="3">
    <source>
        <dbReference type="EMBL" id="KPQ33873.1"/>
    </source>
</evidence>
<feature type="transmembrane region" description="Helical" evidence="2">
    <location>
        <begin position="137"/>
        <end position="161"/>
    </location>
</feature>
<accession>A0A0P8DCM0</accession>
<feature type="transmembrane region" description="Helical" evidence="2">
    <location>
        <begin position="16"/>
        <end position="36"/>
    </location>
</feature>
<organism evidence="3 4">
    <name type="scientific">Phormidesmis priestleyi Ana</name>
    <dbReference type="NCBI Taxonomy" id="1666911"/>
    <lineage>
        <taxon>Bacteria</taxon>
        <taxon>Bacillati</taxon>
        <taxon>Cyanobacteriota</taxon>
        <taxon>Cyanophyceae</taxon>
        <taxon>Leptolyngbyales</taxon>
        <taxon>Leptolyngbyaceae</taxon>
        <taxon>Phormidesmis</taxon>
    </lineage>
</organism>
<evidence type="ECO:0000256" key="2">
    <source>
        <dbReference type="SAM" id="Phobius"/>
    </source>
</evidence>
<feature type="transmembrane region" description="Helical" evidence="2">
    <location>
        <begin position="77"/>
        <end position="97"/>
    </location>
</feature>